<dbReference type="AlphaFoldDB" id="A0A1Q9LPI1"/>
<dbReference type="Pfam" id="PF12697">
    <property type="entry name" value="Abhydrolase_6"/>
    <property type="match status" value="1"/>
</dbReference>
<accession>A0A1Q9LPI1</accession>
<dbReference type="Proteomes" id="UP000186040">
    <property type="component" value="Unassembled WGS sequence"/>
</dbReference>
<dbReference type="InterPro" id="IPR029058">
    <property type="entry name" value="AB_hydrolase_fold"/>
</dbReference>
<organism evidence="2 3">
    <name type="scientific">Actinokineospora bangkokensis</name>
    <dbReference type="NCBI Taxonomy" id="1193682"/>
    <lineage>
        <taxon>Bacteria</taxon>
        <taxon>Bacillati</taxon>
        <taxon>Actinomycetota</taxon>
        <taxon>Actinomycetes</taxon>
        <taxon>Pseudonocardiales</taxon>
        <taxon>Pseudonocardiaceae</taxon>
        <taxon>Actinokineospora</taxon>
    </lineage>
</organism>
<dbReference type="InterPro" id="IPR050266">
    <property type="entry name" value="AB_hydrolase_sf"/>
</dbReference>
<protein>
    <recommendedName>
        <fullName evidence="1">AB hydrolase-1 domain-containing protein</fullName>
    </recommendedName>
</protein>
<evidence type="ECO:0000259" key="1">
    <source>
        <dbReference type="Pfam" id="PF12697"/>
    </source>
</evidence>
<name>A0A1Q9LPI1_9PSEU</name>
<dbReference type="SUPFAM" id="SSF53474">
    <property type="entry name" value="alpha/beta-Hydrolases"/>
    <property type="match status" value="1"/>
</dbReference>
<evidence type="ECO:0000313" key="2">
    <source>
        <dbReference type="EMBL" id="OLR93911.1"/>
    </source>
</evidence>
<sequence length="242" mass="25861">MVLAVHGIEDRWRGWTPLARLLADRFRVVAVDPPWRSGNDYTWRARCSPGQWLADAAAALGEPVDVLLAHSFGANAALEALAGGLRPGRAVLIAPSYRPLEHADDDALRAASTAALGATVRDGLRVRLGHRRDRVDAELLRGMAAGLSDHLVPLAFPVFYRTFTESGRLALSAVDTPALVLGGRADPALAGSRATGLARDFPAARVVLREHYGHFCHIDQAAEVAADITPFLCTDPVGGPTR</sequence>
<dbReference type="EMBL" id="MKQR01000009">
    <property type="protein sequence ID" value="OLR93911.1"/>
    <property type="molecule type" value="Genomic_DNA"/>
</dbReference>
<dbReference type="GO" id="GO:0016020">
    <property type="term" value="C:membrane"/>
    <property type="evidence" value="ECO:0007669"/>
    <property type="project" value="TreeGrafter"/>
</dbReference>
<evidence type="ECO:0000313" key="3">
    <source>
        <dbReference type="Proteomes" id="UP000186040"/>
    </source>
</evidence>
<dbReference type="PANTHER" id="PTHR43798">
    <property type="entry name" value="MONOACYLGLYCEROL LIPASE"/>
    <property type="match status" value="1"/>
</dbReference>
<proteinExistence type="predicted"/>
<dbReference type="STRING" id="1193682.BJP25_15540"/>
<dbReference type="InterPro" id="IPR000073">
    <property type="entry name" value="AB_hydrolase_1"/>
</dbReference>
<reference evidence="2 3" key="1">
    <citation type="submission" date="2016-10" db="EMBL/GenBank/DDBJ databases">
        <title>The Draft Genome Sequence of Actinokineospora bangkokensis 44EHWT reveals the biosynthetic pathway of antifungal compounds Thailandins with unusual extender unit butylmalonyl-CoA.</title>
        <authorList>
            <person name="Greule A."/>
            <person name="Intra B."/>
            <person name="Flemming S."/>
            <person name="Rommel M.G."/>
            <person name="Panbangred W."/>
            <person name="Bechthold A."/>
        </authorList>
    </citation>
    <scope>NUCLEOTIDE SEQUENCE [LARGE SCALE GENOMIC DNA]</scope>
    <source>
        <strain evidence="2 3">44EHW</strain>
    </source>
</reference>
<dbReference type="Gene3D" id="3.40.50.1820">
    <property type="entry name" value="alpha/beta hydrolase"/>
    <property type="match status" value="1"/>
</dbReference>
<gene>
    <name evidence="2" type="ORF">BJP25_15540</name>
</gene>
<feature type="domain" description="AB hydrolase-1" evidence="1">
    <location>
        <begin position="2"/>
        <end position="226"/>
    </location>
</feature>
<keyword evidence="3" id="KW-1185">Reference proteome</keyword>
<dbReference type="PANTHER" id="PTHR43798:SF33">
    <property type="entry name" value="HYDROLASE, PUTATIVE (AFU_ORTHOLOGUE AFUA_2G14860)-RELATED"/>
    <property type="match status" value="1"/>
</dbReference>
<dbReference type="GO" id="GO:0003824">
    <property type="term" value="F:catalytic activity"/>
    <property type="evidence" value="ECO:0007669"/>
    <property type="project" value="UniProtKB-ARBA"/>
</dbReference>
<comment type="caution">
    <text evidence="2">The sequence shown here is derived from an EMBL/GenBank/DDBJ whole genome shotgun (WGS) entry which is preliminary data.</text>
</comment>